<dbReference type="GO" id="GO:0003700">
    <property type="term" value="F:DNA-binding transcription factor activity"/>
    <property type="evidence" value="ECO:0007669"/>
    <property type="project" value="InterPro"/>
</dbReference>
<dbReference type="PANTHER" id="PTHR30204:SF69">
    <property type="entry name" value="MERR-FAMILY TRANSCRIPTIONAL REGULATOR"/>
    <property type="match status" value="1"/>
</dbReference>
<dbReference type="AlphaFoldDB" id="A0AAW4MW29"/>
<dbReference type="Proteomes" id="UP001197492">
    <property type="component" value="Unassembled WGS sequence"/>
</dbReference>
<dbReference type="CDD" id="cd01107">
    <property type="entry name" value="HTH_BmrR"/>
    <property type="match status" value="1"/>
</dbReference>
<dbReference type="Proteomes" id="UP001196408">
    <property type="component" value="Unassembled WGS sequence"/>
</dbReference>
<comment type="caution">
    <text evidence="4">The sequence shown here is derived from an EMBL/GenBank/DDBJ whole genome shotgun (WGS) entry which is preliminary data.</text>
</comment>
<keyword evidence="1" id="KW-0805">Transcription regulation</keyword>
<dbReference type="SMART" id="SM00422">
    <property type="entry name" value="HTH_MERR"/>
    <property type="match status" value="1"/>
</dbReference>
<name>A0AAW4MW29_9FIRM</name>
<evidence type="ECO:0000313" key="6">
    <source>
        <dbReference type="Proteomes" id="UP001196408"/>
    </source>
</evidence>
<dbReference type="InterPro" id="IPR047057">
    <property type="entry name" value="MerR_fam"/>
</dbReference>
<evidence type="ECO:0000256" key="2">
    <source>
        <dbReference type="ARBA" id="ARBA00023163"/>
    </source>
</evidence>
<dbReference type="RefSeq" id="WP_217747034.1">
    <property type="nucleotide sequence ID" value="NZ_JAHOEB010000006.1"/>
</dbReference>
<dbReference type="InterPro" id="IPR000551">
    <property type="entry name" value="MerR-type_HTH_dom"/>
</dbReference>
<dbReference type="PANTHER" id="PTHR30204">
    <property type="entry name" value="REDOX-CYCLING DRUG-SENSING TRANSCRIPTIONAL ACTIVATOR SOXR"/>
    <property type="match status" value="1"/>
</dbReference>
<keyword evidence="2" id="KW-0804">Transcription</keyword>
<evidence type="ECO:0000313" key="5">
    <source>
        <dbReference type="EMBL" id="MBV3391996.1"/>
    </source>
</evidence>
<dbReference type="EMBL" id="JAHOEF010000006">
    <property type="protein sequence ID" value="MBV3381971.1"/>
    <property type="molecule type" value="Genomic_DNA"/>
</dbReference>
<organism evidence="4 6">
    <name type="scientific">Catenibacterium mitsuokai</name>
    <dbReference type="NCBI Taxonomy" id="100886"/>
    <lineage>
        <taxon>Bacteria</taxon>
        <taxon>Bacillati</taxon>
        <taxon>Bacillota</taxon>
        <taxon>Erysipelotrichia</taxon>
        <taxon>Erysipelotrichales</taxon>
        <taxon>Coprobacillaceae</taxon>
        <taxon>Catenibacterium</taxon>
    </lineage>
</organism>
<dbReference type="EMBL" id="JAHOEL010000006">
    <property type="protein sequence ID" value="MBV3391996.1"/>
    <property type="molecule type" value="Genomic_DNA"/>
</dbReference>
<protein>
    <submittedName>
        <fullName evidence="4">Helix-turn-helix domain-containing protein</fullName>
    </submittedName>
</protein>
<keyword evidence="7" id="KW-1185">Reference proteome</keyword>
<proteinExistence type="predicted"/>
<evidence type="ECO:0000313" key="4">
    <source>
        <dbReference type="EMBL" id="MBV3381971.1"/>
    </source>
</evidence>
<dbReference type="PROSITE" id="PS50937">
    <property type="entry name" value="HTH_MERR_2"/>
    <property type="match status" value="1"/>
</dbReference>
<evidence type="ECO:0000313" key="7">
    <source>
        <dbReference type="Proteomes" id="UP001197492"/>
    </source>
</evidence>
<evidence type="ECO:0000259" key="3">
    <source>
        <dbReference type="PROSITE" id="PS50937"/>
    </source>
</evidence>
<evidence type="ECO:0000256" key="1">
    <source>
        <dbReference type="ARBA" id="ARBA00023015"/>
    </source>
</evidence>
<dbReference type="GO" id="GO:0003677">
    <property type="term" value="F:DNA binding"/>
    <property type="evidence" value="ECO:0007669"/>
    <property type="project" value="InterPro"/>
</dbReference>
<feature type="domain" description="HTH merR-type" evidence="3">
    <location>
        <begin position="5"/>
        <end position="75"/>
    </location>
</feature>
<dbReference type="Pfam" id="PF13411">
    <property type="entry name" value="MerR_1"/>
    <property type="match status" value="1"/>
</dbReference>
<reference evidence="4 7" key="1">
    <citation type="submission" date="2021-06" db="EMBL/GenBank/DDBJ databases">
        <title>Collection of gut derived symbiotic bacterial strains cultured from healthy donors.</title>
        <authorList>
            <person name="Lin H."/>
            <person name="Littmann E."/>
            <person name="Pamer E.G."/>
        </authorList>
    </citation>
    <scope>NUCLEOTIDE SEQUENCE</scope>
    <source>
        <strain evidence="5 7">MSK.21.70</strain>
        <strain evidence="4">MSK.21.82</strain>
    </source>
</reference>
<sequence length="285" mass="34219">MHEGLISIGKMAKINHVSINTLRLYDKWGLLTPIYIDEDTGYRYYDMKQNARLDLIGYMKELGMNLKEIKELLDKEDPTLIEAILIKKQRSIEKEMDDIIRKRNAINRTIYSLERYRKSPTPGTLTTEYIDERHIYAKRVNKNFYDYDQDGYEVILKEFKNQLLEEHLPQIYYCNVGTFLKRKRFLKQEFITHDIFIFVDEHFPKKESVQTLESGMYACIYMDDFNNEKEYAGRLLKYCIDNNYEVIGDYICEVLIELTFFKDNERSMYLRLQVPIAYKKVDPHH</sequence>
<accession>A0AAW4MW29</accession>
<gene>
    <name evidence="4" type="ORF">KSV97_01765</name>
    <name evidence="5" type="ORF">KSW06_01780</name>
</gene>